<feature type="domain" description="Sporulation membrane protein YtrI C-terminal" evidence="2">
    <location>
        <begin position="81"/>
        <end position="154"/>
    </location>
</feature>
<reference evidence="3 4" key="1">
    <citation type="submission" date="2019-05" db="EMBL/GenBank/DDBJ databases">
        <authorList>
            <person name="Narsing Rao M.P."/>
            <person name="Li W.J."/>
        </authorList>
    </citation>
    <scope>NUCLEOTIDE SEQUENCE [LARGE SCALE GENOMIC DNA]</scope>
    <source>
        <strain evidence="3 4">SYSU_K30003</strain>
    </source>
</reference>
<evidence type="ECO:0000313" key="4">
    <source>
        <dbReference type="Proteomes" id="UP000309676"/>
    </source>
</evidence>
<proteinExistence type="predicted"/>
<evidence type="ECO:0000313" key="3">
    <source>
        <dbReference type="EMBL" id="TLS51051.1"/>
    </source>
</evidence>
<protein>
    <recommendedName>
        <fullName evidence="2">Sporulation membrane protein YtrI C-terminal domain-containing protein</fullName>
    </recommendedName>
</protein>
<dbReference type="RefSeq" id="WP_138195403.1">
    <property type="nucleotide sequence ID" value="NZ_VCIW01000011.1"/>
</dbReference>
<dbReference type="AlphaFoldDB" id="A0A5R9G5J2"/>
<sequence>MRVPDLQRIPSFMQGLGLCLGGVVIGSAIMTAVSQRTVQELHYEIQDLEASNRVLSDQVAAFEKGKNRRNVVDRTAVRWDAEQKDLGKATLGELESLIAADLLRIVGKQVQPDMYDLYRGLIDGKVYYNVNGADYRIRITVLSVVGSEFVVYVRAESFVPDRSN</sequence>
<name>A0A5R9G5J2_9BACL</name>
<dbReference type="Pfam" id="PF26347">
    <property type="entry name" value="YtrI_sporulation"/>
    <property type="match status" value="1"/>
</dbReference>
<dbReference type="EMBL" id="VCIW01000011">
    <property type="protein sequence ID" value="TLS51051.1"/>
    <property type="molecule type" value="Genomic_DNA"/>
</dbReference>
<keyword evidence="4" id="KW-1185">Reference proteome</keyword>
<organism evidence="3 4">
    <name type="scientific">Paenibacillus antri</name>
    <dbReference type="NCBI Taxonomy" id="2582848"/>
    <lineage>
        <taxon>Bacteria</taxon>
        <taxon>Bacillati</taxon>
        <taxon>Bacillota</taxon>
        <taxon>Bacilli</taxon>
        <taxon>Bacillales</taxon>
        <taxon>Paenibacillaceae</taxon>
        <taxon>Paenibacillus</taxon>
    </lineage>
</organism>
<feature type="transmembrane region" description="Helical" evidence="1">
    <location>
        <begin position="12"/>
        <end position="33"/>
    </location>
</feature>
<keyword evidence="1" id="KW-0812">Transmembrane</keyword>
<evidence type="ECO:0000256" key="1">
    <source>
        <dbReference type="SAM" id="Phobius"/>
    </source>
</evidence>
<evidence type="ECO:0000259" key="2">
    <source>
        <dbReference type="Pfam" id="PF26347"/>
    </source>
</evidence>
<gene>
    <name evidence="3" type="ORF">FE782_16810</name>
</gene>
<dbReference type="InterPro" id="IPR058620">
    <property type="entry name" value="YtrI_C"/>
</dbReference>
<dbReference type="Proteomes" id="UP000309676">
    <property type="component" value="Unassembled WGS sequence"/>
</dbReference>
<keyword evidence="1" id="KW-0472">Membrane</keyword>
<keyword evidence="1" id="KW-1133">Transmembrane helix</keyword>
<accession>A0A5R9G5J2</accession>
<comment type="caution">
    <text evidence="3">The sequence shown here is derived from an EMBL/GenBank/DDBJ whole genome shotgun (WGS) entry which is preliminary data.</text>
</comment>